<dbReference type="MGI" id="MGI:98495">
    <property type="gene designation" value="Tbx3"/>
</dbReference>
<evidence type="ECO:0000256" key="1">
    <source>
        <dbReference type="SAM" id="MobiDB-lite"/>
    </source>
</evidence>
<reference evidence="2" key="7">
    <citation type="journal article" date="2005" name="Science">
        <title>The Transcriptional Landscape of the Mammalian Genome.</title>
        <authorList>
            <consortium name="The FANTOM Consortium"/>
            <consortium name="Riken Genome Exploration Research Group and Genome Science Group (Genome Network Project Core Group)"/>
        </authorList>
    </citation>
    <scope>NUCLEOTIDE SEQUENCE</scope>
    <source>
        <strain evidence="2">C57BL/6J</strain>
        <tissue evidence="2">Mullerian duct includes surrounding region</tissue>
    </source>
</reference>
<evidence type="ECO:0000313" key="2">
    <source>
        <dbReference type="EMBL" id="BAC37327.1"/>
    </source>
</evidence>
<proteinExistence type="evidence at transcript level"/>
<dbReference type="AGR" id="MGI:98495"/>
<accession>Q8BJW3</accession>
<reference evidence="2" key="4">
    <citation type="journal article" date="2001" name="Nature">
        <title>Functional annotation of a full-length mouse cDNA collection.</title>
        <authorList>
            <consortium name="The RIKEN Genome Exploration Research Group Phase II Team and the FANTOM Consortium"/>
        </authorList>
    </citation>
    <scope>NUCLEOTIDE SEQUENCE</scope>
    <source>
        <strain evidence="2">C57BL/6J</strain>
        <tissue evidence="2">Mullerian duct includes surrounding region</tissue>
    </source>
</reference>
<dbReference type="EMBL" id="AK078538">
    <property type="protein sequence ID" value="BAC37327.1"/>
    <property type="molecule type" value="mRNA"/>
</dbReference>
<organism evidence="2">
    <name type="scientific">Mus musculus</name>
    <name type="common">Mouse</name>
    <dbReference type="NCBI Taxonomy" id="10090"/>
    <lineage>
        <taxon>Eukaryota</taxon>
        <taxon>Metazoa</taxon>
        <taxon>Chordata</taxon>
        <taxon>Craniata</taxon>
        <taxon>Vertebrata</taxon>
        <taxon>Euteleostomi</taxon>
        <taxon>Mammalia</taxon>
        <taxon>Eutheria</taxon>
        <taxon>Euarchontoglires</taxon>
        <taxon>Glires</taxon>
        <taxon>Rodentia</taxon>
        <taxon>Myomorpha</taxon>
        <taxon>Muroidea</taxon>
        <taxon>Muridae</taxon>
        <taxon>Murinae</taxon>
        <taxon>Mus</taxon>
        <taxon>Mus</taxon>
    </lineage>
</organism>
<name>Q8BJW3_MOUSE</name>
<feature type="region of interest" description="Disordered" evidence="1">
    <location>
        <begin position="81"/>
        <end position="108"/>
    </location>
</feature>
<feature type="non-terminal residue" evidence="2">
    <location>
        <position position="1"/>
    </location>
</feature>
<feature type="region of interest" description="Disordered" evidence="1">
    <location>
        <begin position="1"/>
        <end position="26"/>
    </location>
</feature>
<protein>
    <submittedName>
        <fullName evidence="2">Uncharacterized protein</fullName>
    </submittedName>
</protein>
<gene>
    <name evidence="3" type="primary">Tbx3</name>
</gene>
<reference evidence="2" key="6">
    <citation type="submission" date="2002-04" db="EMBL/GenBank/DDBJ databases">
        <authorList>
            <person name="Adachi J."/>
            <person name="Aizawa K."/>
            <person name="Akimura T."/>
            <person name="Arakawa T."/>
            <person name="Bono H."/>
            <person name="Carninci P."/>
            <person name="Fukuda S."/>
            <person name="Furuno M."/>
            <person name="Hanagaki T."/>
            <person name="Hara A."/>
            <person name="Hashizume W."/>
            <person name="Hayashida K."/>
            <person name="Hayatsu N."/>
            <person name="Hiramoto K."/>
            <person name="Hiraoka T."/>
            <person name="Hirozane T."/>
            <person name="Hori F."/>
            <person name="Imotani K."/>
            <person name="Ishii Y."/>
            <person name="Itoh M."/>
            <person name="Kagawa I."/>
            <person name="Kasukawa T."/>
            <person name="Katoh H."/>
            <person name="Kawai J."/>
            <person name="Kojima Y."/>
            <person name="Kondo S."/>
            <person name="Konno H."/>
            <person name="Kouda M."/>
            <person name="Koya S."/>
            <person name="Kurihara C."/>
            <person name="Matsuyama T."/>
            <person name="Miyazaki A."/>
            <person name="Murata M."/>
            <person name="Nakamura M."/>
            <person name="Nishi K."/>
            <person name="Nomura K."/>
            <person name="Numazaki R."/>
            <person name="Ohno M."/>
            <person name="Ohsato N."/>
            <person name="Okazaki Y."/>
            <person name="Saito R."/>
            <person name="Saitoh H."/>
            <person name="Sakai C."/>
            <person name="Sakai K."/>
            <person name="Sakazume N."/>
            <person name="Sano H."/>
            <person name="Sasaki D."/>
            <person name="Shibata K."/>
            <person name="Shinagawa A."/>
            <person name="Shiraki T."/>
            <person name="Sogabe Y."/>
            <person name="Tagami M."/>
            <person name="Tagawa A."/>
            <person name="Takahashi F."/>
            <person name="Takaku-Akahira S."/>
            <person name="Takeda Y."/>
            <person name="Tanaka T."/>
            <person name="Tomaru A."/>
            <person name="Toya T."/>
            <person name="Yasunishi A."/>
            <person name="Muramatsu M."/>
            <person name="Hayashizaki Y."/>
        </authorList>
    </citation>
    <scope>NUCLEOTIDE SEQUENCE</scope>
    <source>
        <strain evidence="2">C57BL/6J</strain>
        <tissue evidence="2">Mullerian duct includes surrounding region</tissue>
    </source>
</reference>
<reference evidence="2" key="5">
    <citation type="journal article" date="2002" name="Nature">
        <title>Analysis of the mouse transcriptome based on functional annotation of 60,770 full-length cDNAs.</title>
        <authorList>
            <consortium name="The FANTOM Consortium and the RIKEN Genome Exploration Research Group Phase I and II Team"/>
        </authorList>
    </citation>
    <scope>NUCLEOTIDE SEQUENCE</scope>
    <source>
        <strain evidence="2">C57BL/6J</strain>
        <tissue evidence="2">Mullerian duct includes surrounding region</tissue>
    </source>
</reference>
<dbReference type="AlphaFoldDB" id="Q8BJW3"/>
<reference evidence="2" key="8">
    <citation type="journal article" date="2005" name="Science">
        <title>Antisense Transcription in the Mammalian Transcriptome.</title>
        <authorList>
            <consortium name="RIKEN Genome Exploration Research Group and Genome Science Group (Genome Network Project Core Group) and the FANTOM Consortium"/>
        </authorList>
    </citation>
    <scope>NUCLEOTIDE SEQUENCE</scope>
    <source>
        <strain evidence="2">C57BL/6J</strain>
        <tissue evidence="2">Mullerian duct includes surrounding region</tissue>
    </source>
</reference>
<evidence type="ECO:0000313" key="3">
    <source>
        <dbReference type="MGI" id="MGI:98495"/>
    </source>
</evidence>
<reference evidence="2" key="1">
    <citation type="journal article" date="1999" name="Methods Enzymol.">
        <title>High-efficiency full-length cDNA cloning.</title>
        <authorList>
            <person name="Carninci P."/>
            <person name="Hayashizaki Y."/>
        </authorList>
    </citation>
    <scope>NUCLEOTIDE SEQUENCE</scope>
    <source>
        <strain evidence="2">C57BL/6J</strain>
        <tissue evidence="2">Mullerian duct includes surrounding region</tissue>
    </source>
</reference>
<reference evidence="2" key="3">
    <citation type="journal article" date="2000" name="Genome Res.">
        <title>RIKEN integrated sequence analysis (RISA) system--384-format sequencing pipeline with 384 multicapillary sequencer.</title>
        <authorList>
            <person name="Shibata K."/>
            <person name="Itoh M."/>
            <person name="Aizawa K."/>
            <person name="Nagaoka S."/>
            <person name="Sasaki N."/>
            <person name="Carninci P."/>
            <person name="Konno H."/>
            <person name="Akiyama J."/>
            <person name="Nishi K."/>
            <person name="Kitsunai T."/>
            <person name="Tashiro H."/>
            <person name="Itoh M."/>
            <person name="Sumi N."/>
            <person name="Ishii Y."/>
            <person name="Nakamura S."/>
            <person name="Hazama M."/>
            <person name="Nishine T."/>
            <person name="Harada A."/>
            <person name="Yamamoto R."/>
            <person name="Matsumoto H."/>
            <person name="Sakaguchi S."/>
            <person name="Ikegami T."/>
            <person name="Kashiwagi K."/>
            <person name="Fujiwake S."/>
            <person name="Inoue K."/>
            <person name="Togawa Y."/>
            <person name="Izawa M."/>
            <person name="Ohara E."/>
            <person name="Watahiki M."/>
            <person name="Yoneda Y."/>
            <person name="Ishikawa T."/>
            <person name="Ozawa K."/>
            <person name="Tanaka T."/>
            <person name="Matsuura S."/>
            <person name="Kawai J."/>
            <person name="Okazaki Y."/>
            <person name="Muramatsu M."/>
            <person name="Inoue Y."/>
            <person name="Kira A."/>
            <person name="Hayashizaki Y."/>
        </authorList>
    </citation>
    <scope>NUCLEOTIDE SEQUENCE</scope>
    <source>
        <strain evidence="2">C57BL/6J</strain>
        <tissue evidence="2">Mullerian duct includes surrounding region</tissue>
    </source>
</reference>
<feature type="compositionally biased region" description="Basic residues" evidence="1">
    <location>
        <begin position="1"/>
        <end position="12"/>
    </location>
</feature>
<sequence>NGFRRGAPRRQSGRPGSQPSLGGCGLGVGTEQPLVHAVLWLSVLVTQTLLREGGGYQRTAEYPAAGQWLGSQARQVLQRVPLKTRKTKSPPPPRSLHSSLVKSASALC</sequence>
<reference evidence="2" key="2">
    <citation type="journal article" date="2000" name="Genome Res.">
        <title>Normalization and subtraction of cap-trapper-selected cDNAs to prepare full-length cDNA libraries for rapid discovery of new genes.</title>
        <authorList>
            <person name="Carninci P."/>
            <person name="Shibata Y."/>
            <person name="Hayatsu N."/>
            <person name="Sugahara Y."/>
            <person name="Shibata K."/>
            <person name="Itoh M."/>
            <person name="Konno H."/>
            <person name="Okazaki Y."/>
            <person name="Muramatsu M."/>
            <person name="Hayashizaki Y."/>
        </authorList>
    </citation>
    <scope>NUCLEOTIDE SEQUENCE</scope>
    <source>
        <strain evidence="2">C57BL/6J</strain>
        <tissue evidence="2">Mullerian duct includes surrounding region</tissue>
    </source>
</reference>